<sequence>MILFLSKWFIKFFIKRGKLILDRKYITDLIIFVLLFLFNVLKNLNDGFKSEWFLYILISVFFVIRFMAVSAQVKNTLLNPSLLFSISFIMLILGGTAMLLIPGATNGNLTFIDSLFTATSAVCVTGLSTVDVPSKFTDLGKDILIVLIQIGGLGLMTFTNFFAILFRGGMSLRNHLILSNLIETDKPNTLFSILKKILFYTVFIEVMGAVLIYLFTHTTYTTNAYDGWMFSFFHSISAFCNAGFSTVPDGLFNFKLRYNYSFQLVICFLIIFGGIGFPVVIDVYHSFKNFLNSALRTLFFGDRFGFQARNLTVHSQLVLSSTFILLVSGTLVYYGLEQDNVLREHPTTYGKLVQSFFGSVTPRTAGFNTVDISKLTQGTVLVYLLLMWIGAAPSSTGGGIKVTTFVMAISNVVALARGKDRVELFKREISQSSSLRAFAIIFLSLMILGISIFLVSVFNPTLPLDSIAFECFSAYGTVGLSKNLTGLLSDNSKIVLIVTMFLGRIGMFTVIFGLFKKVDCQSYRYPKESVQVL</sequence>
<evidence type="ECO:0000313" key="9">
    <source>
        <dbReference type="EMBL" id="MFC3809116.1"/>
    </source>
</evidence>
<dbReference type="EMBL" id="JBHRYQ010000001">
    <property type="protein sequence ID" value="MFC3809116.1"/>
    <property type="molecule type" value="Genomic_DNA"/>
</dbReference>
<evidence type="ECO:0000256" key="2">
    <source>
        <dbReference type="ARBA" id="ARBA00022448"/>
    </source>
</evidence>
<organism evidence="9 10">
    <name type="scientific">Lacihabitans lacunae</name>
    <dbReference type="NCBI Taxonomy" id="1028214"/>
    <lineage>
        <taxon>Bacteria</taxon>
        <taxon>Pseudomonadati</taxon>
        <taxon>Bacteroidota</taxon>
        <taxon>Cytophagia</taxon>
        <taxon>Cytophagales</taxon>
        <taxon>Leadbetterellaceae</taxon>
        <taxon>Lacihabitans</taxon>
    </lineage>
</organism>
<evidence type="ECO:0000256" key="3">
    <source>
        <dbReference type="ARBA" id="ARBA00022475"/>
    </source>
</evidence>
<protein>
    <submittedName>
        <fullName evidence="9">TrkH family potassium uptake protein</fullName>
    </submittedName>
</protein>
<evidence type="ECO:0000256" key="7">
    <source>
        <dbReference type="ARBA" id="ARBA00023136"/>
    </source>
</evidence>
<feature type="transmembrane region" description="Helical" evidence="8">
    <location>
        <begin position="375"/>
        <end position="392"/>
    </location>
</feature>
<feature type="transmembrane region" description="Helical" evidence="8">
    <location>
        <begin position="317"/>
        <end position="336"/>
    </location>
</feature>
<dbReference type="PANTHER" id="PTHR32024:SF1">
    <property type="entry name" value="KTR SYSTEM POTASSIUM UPTAKE PROTEIN B"/>
    <property type="match status" value="1"/>
</dbReference>
<dbReference type="Proteomes" id="UP001595616">
    <property type="component" value="Unassembled WGS sequence"/>
</dbReference>
<comment type="subcellular location">
    <subcellularLocation>
        <location evidence="1">Cell membrane</location>
        <topology evidence="1">Multi-pass membrane protein</topology>
    </subcellularLocation>
</comment>
<feature type="transmembrane region" description="Helical" evidence="8">
    <location>
        <begin position="494"/>
        <end position="515"/>
    </location>
</feature>
<dbReference type="RefSeq" id="WP_379833719.1">
    <property type="nucleotide sequence ID" value="NZ_JBHRYQ010000001.1"/>
</dbReference>
<evidence type="ECO:0000256" key="5">
    <source>
        <dbReference type="ARBA" id="ARBA00022989"/>
    </source>
</evidence>
<dbReference type="PANTHER" id="PTHR32024">
    <property type="entry name" value="TRK SYSTEM POTASSIUM UPTAKE PROTEIN TRKG-RELATED"/>
    <property type="match status" value="1"/>
</dbReference>
<comment type="caution">
    <text evidence="9">The sequence shown here is derived from an EMBL/GenBank/DDBJ whole genome shotgun (WGS) entry which is preliminary data.</text>
</comment>
<feature type="transmembrane region" description="Helical" evidence="8">
    <location>
        <begin position="82"/>
        <end position="101"/>
    </location>
</feature>
<keyword evidence="4 8" id="KW-0812">Transmembrane</keyword>
<feature type="transmembrane region" description="Helical" evidence="8">
    <location>
        <begin position="228"/>
        <end position="248"/>
    </location>
</feature>
<reference evidence="10" key="1">
    <citation type="journal article" date="2019" name="Int. J. Syst. Evol. Microbiol.">
        <title>The Global Catalogue of Microorganisms (GCM) 10K type strain sequencing project: providing services to taxonomists for standard genome sequencing and annotation.</title>
        <authorList>
            <consortium name="The Broad Institute Genomics Platform"/>
            <consortium name="The Broad Institute Genome Sequencing Center for Infectious Disease"/>
            <person name="Wu L."/>
            <person name="Ma J."/>
        </authorList>
    </citation>
    <scope>NUCLEOTIDE SEQUENCE [LARGE SCALE GENOMIC DNA]</scope>
    <source>
        <strain evidence="10">CECT 7956</strain>
    </source>
</reference>
<keyword evidence="2" id="KW-0813">Transport</keyword>
<feature type="transmembrane region" description="Helical" evidence="8">
    <location>
        <begin position="437"/>
        <end position="458"/>
    </location>
</feature>
<feature type="transmembrane region" description="Helical" evidence="8">
    <location>
        <begin position="197"/>
        <end position="216"/>
    </location>
</feature>
<keyword evidence="7 8" id="KW-0472">Membrane</keyword>
<gene>
    <name evidence="9" type="ORF">ACFOOI_00500</name>
</gene>
<keyword evidence="6" id="KW-0406">Ion transport</keyword>
<evidence type="ECO:0000256" key="4">
    <source>
        <dbReference type="ARBA" id="ARBA00022692"/>
    </source>
</evidence>
<accession>A0ABV7YQ41</accession>
<evidence type="ECO:0000256" key="6">
    <source>
        <dbReference type="ARBA" id="ARBA00023065"/>
    </source>
</evidence>
<feature type="transmembrane region" description="Helical" evidence="8">
    <location>
        <begin position="52"/>
        <end position="70"/>
    </location>
</feature>
<evidence type="ECO:0000313" key="10">
    <source>
        <dbReference type="Proteomes" id="UP001595616"/>
    </source>
</evidence>
<keyword evidence="10" id="KW-1185">Reference proteome</keyword>
<dbReference type="Pfam" id="PF02386">
    <property type="entry name" value="TrkH"/>
    <property type="match status" value="1"/>
</dbReference>
<feature type="transmembrane region" description="Helical" evidence="8">
    <location>
        <begin position="260"/>
        <end position="281"/>
    </location>
</feature>
<evidence type="ECO:0000256" key="1">
    <source>
        <dbReference type="ARBA" id="ARBA00004651"/>
    </source>
</evidence>
<evidence type="ECO:0000256" key="8">
    <source>
        <dbReference type="SAM" id="Phobius"/>
    </source>
</evidence>
<proteinExistence type="predicted"/>
<name>A0ABV7YQ41_9BACT</name>
<dbReference type="InterPro" id="IPR003445">
    <property type="entry name" value="Cat_transpt"/>
</dbReference>
<feature type="transmembrane region" description="Helical" evidence="8">
    <location>
        <begin position="398"/>
        <end position="416"/>
    </location>
</feature>
<keyword evidence="5 8" id="KW-1133">Transmembrane helix</keyword>
<keyword evidence="3" id="KW-1003">Cell membrane</keyword>
<feature type="transmembrane region" description="Helical" evidence="8">
    <location>
        <begin position="21"/>
        <end position="40"/>
    </location>
</feature>
<feature type="transmembrane region" description="Helical" evidence="8">
    <location>
        <begin position="143"/>
        <end position="166"/>
    </location>
</feature>